<evidence type="ECO:0000313" key="3">
    <source>
        <dbReference type="EMBL" id="MDL5156485.1"/>
    </source>
</evidence>
<keyword evidence="2" id="KW-0472">Membrane</keyword>
<feature type="transmembrane region" description="Helical" evidence="2">
    <location>
        <begin position="68"/>
        <end position="86"/>
    </location>
</feature>
<evidence type="ECO:0000313" key="4">
    <source>
        <dbReference type="Proteomes" id="UP001231924"/>
    </source>
</evidence>
<feature type="transmembrane region" description="Helical" evidence="2">
    <location>
        <begin position="98"/>
        <end position="118"/>
    </location>
</feature>
<feature type="transmembrane region" description="Helical" evidence="2">
    <location>
        <begin position="151"/>
        <end position="173"/>
    </location>
</feature>
<protein>
    <submittedName>
        <fullName evidence="3">DUF5134 domain-containing protein</fullName>
    </submittedName>
</protein>
<evidence type="ECO:0000256" key="1">
    <source>
        <dbReference type="SAM" id="MobiDB-lite"/>
    </source>
</evidence>
<dbReference type="Pfam" id="PF17197">
    <property type="entry name" value="DUF5134"/>
    <property type="match status" value="1"/>
</dbReference>
<keyword evidence="2" id="KW-1133">Transmembrane helix</keyword>
<evidence type="ECO:0000256" key="2">
    <source>
        <dbReference type="SAM" id="Phobius"/>
    </source>
</evidence>
<feature type="compositionally biased region" description="Low complexity" evidence="1">
    <location>
        <begin position="182"/>
        <end position="192"/>
    </location>
</feature>
<comment type="caution">
    <text evidence="3">The sequence shown here is derived from an EMBL/GenBank/DDBJ whole genome shotgun (WGS) entry which is preliminary data.</text>
</comment>
<reference evidence="3 4" key="1">
    <citation type="submission" date="2023-06" db="EMBL/GenBank/DDBJ databases">
        <title>Actinomycetospora Odt1-22.</title>
        <authorList>
            <person name="Supong K."/>
        </authorList>
    </citation>
    <scope>NUCLEOTIDE SEQUENCE [LARGE SCALE GENOMIC DNA]</scope>
    <source>
        <strain evidence="3 4">Odt1-22</strain>
    </source>
</reference>
<dbReference type="InterPro" id="IPR033458">
    <property type="entry name" value="DUF5134"/>
</dbReference>
<name>A0ABT7M756_9PSEU</name>
<keyword evidence="4" id="KW-1185">Reference proteome</keyword>
<feature type="region of interest" description="Disordered" evidence="1">
    <location>
        <begin position="182"/>
        <end position="202"/>
    </location>
</feature>
<gene>
    <name evidence="3" type="ORF">QRT03_10980</name>
</gene>
<sequence length="234" mass="24203">MFSSSLSWVFTVVFVLTGAYSLVRLAELGSEPERTGSRVVELSHLVMSIAMVAMAWGWTGGPTSPSGLLQIVVFGFFTVWFLARAVRPTNGHSLVGEGYHLVMNAAMLFMVAAMPQIIGMDMSAGEDAGGGHHHGGGTEGMGAMPTIPTPWWATTLTRVFVVLLVAAAAWWAVRAVRAGRSAAPATPDATPPGSGGGVAVAAPAAPTRTAGPRLDAGCHLLMSLGMAGMLLAML</sequence>
<accession>A0ABT7M756</accession>
<dbReference type="Proteomes" id="UP001231924">
    <property type="component" value="Unassembled WGS sequence"/>
</dbReference>
<keyword evidence="2" id="KW-0812">Transmembrane</keyword>
<feature type="transmembrane region" description="Helical" evidence="2">
    <location>
        <begin position="6"/>
        <end position="26"/>
    </location>
</feature>
<dbReference type="RefSeq" id="WP_286052776.1">
    <property type="nucleotide sequence ID" value="NZ_JASVWF010000002.1"/>
</dbReference>
<organism evidence="3 4">
    <name type="scientific">Actinomycetospora termitidis</name>
    <dbReference type="NCBI Taxonomy" id="3053470"/>
    <lineage>
        <taxon>Bacteria</taxon>
        <taxon>Bacillati</taxon>
        <taxon>Actinomycetota</taxon>
        <taxon>Actinomycetes</taxon>
        <taxon>Pseudonocardiales</taxon>
        <taxon>Pseudonocardiaceae</taxon>
        <taxon>Actinomycetospora</taxon>
    </lineage>
</organism>
<dbReference type="EMBL" id="JASVWF010000002">
    <property type="protein sequence ID" value="MDL5156485.1"/>
    <property type="molecule type" value="Genomic_DNA"/>
</dbReference>
<proteinExistence type="predicted"/>
<feature type="transmembrane region" description="Helical" evidence="2">
    <location>
        <begin position="38"/>
        <end position="56"/>
    </location>
</feature>